<dbReference type="PROSITE" id="PS51257">
    <property type="entry name" value="PROKAR_LIPOPROTEIN"/>
    <property type="match status" value="1"/>
</dbReference>
<reference evidence="2 3" key="1">
    <citation type="submission" date="2018-12" db="EMBL/GenBank/DDBJ databases">
        <title>Flammeovirga pectinis sp. nov., isolated from the gut of the Korean scallop, Patinopecten yessoensis.</title>
        <authorList>
            <person name="Bae J.-W."/>
            <person name="Jeong Y.-S."/>
            <person name="Kang W."/>
        </authorList>
    </citation>
    <scope>NUCLEOTIDE SEQUENCE [LARGE SCALE GENOMIC DNA]</scope>
    <source>
        <strain evidence="2 3">L12M1</strain>
    </source>
</reference>
<evidence type="ECO:0008006" key="4">
    <source>
        <dbReference type="Google" id="ProtNLM"/>
    </source>
</evidence>
<evidence type="ECO:0000313" key="2">
    <source>
        <dbReference type="EMBL" id="AZQ62702.1"/>
    </source>
</evidence>
<evidence type="ECO:0000256" key="1">
    <source>
        <dbReference type="SAM" id="SignalP"/>
    </source>
</evidence>
<keyword evidence="3" id="KW-1185">Reference proteome</keyword>
<keyword evidence="1" id="KW-0732">Signal</keyword>
<name>A0A3S9P3P8_9BACT</name>
<organism evidence="2 3">
    <name type="scientific">Flammeovirga pectinis</name>
    <dbReference type="NCBI Taxonomy" id="2494373"/>
    <lineage>
        <taxon>Bacteria</taxon>
        <taxon>Pseudomonadati</taxon>
        <taxon>Bacteroidota</taxon>
        <taxon>Cytophagia</taxon>
        <taxon>Cytophagales</taxon>
        <taxon>Flammeovirgaceae</taxon>
        <taxon>Flammeovirga</taxon>
    </lineage>
</organism>
<proteinExistence type="predicted"/>
<feature type="signal peptide" evidence="1">
    <location>
        <begin position="1"/>
        <end position="20"/>
    </location>
</feature>
<dbReference type="KEGG" id="fll:EI427_10770"/>
<dbReference type="RefSeq" id="WP_126614459.1">
    <property type="nucleotide sequence ID" value="NZ_CP034562.1"/>
</dbReference>
<dbReference type="OrthoDB" id="1451403at2"/>
<sequence length="521" mass="58005">MKFINRLLFCLSIISLFSCSNDELDDTPSNLPSNSKSYKLYSFELFNEAGSISLEEDLDGVVSFRVNVDQPVITTSAVNIYNGSFNGVNEIMITLNPIPEGSTESITVITQTDNGTRVSYEDLLKIDGHLKILNNINNNHFDINTFTDLGENAFNQGEEKNYPLYNNEDVIGEMVMLPREFEGKPMLIGVNLNDIDETYDYLPAIYEGTKATGNYTKKLVELAPILKFASKSSYTNCSDYLTTEAIENGFGVVLLKTGETIGKGDVGGNELTGSYNDYKFENVRTNKITGNIQLKERLNGKTLITFNLSSQSTTPLSYAVNLNSNNYIQQDSVIANLGIMPAESSEMQYADVRTSLSGRELSYAELTENDYHMRINESSDPTYNGPYYFATADIGTAANSGRVSVTVLEQVESENFDVFVKVDLFERINGDSKALIKLTEGLDQDYDLFLYDGEDHLSTSAKKIINFSSLNVGDEGFARDIYKDADGELITYNEIISVPRHYRLIRKSDGVLVAHAIMARN</sequence>
<protein>
    <recommendedName>
        <fullName evidence="4">DUF5689 domain-containing protein</fullName>
    </recommendedName>
</protein>
<gene>
    <name evidence="2" type="ORF">EI427_10770</name>
</gene>
<dbReference type="AlphaFoldDB" id="A0A3S9P3P8"/>
<feature type="chain" id="PRO_5019256624" description="DUF5689 domain-containing protein" evidence="1">
    <location>
        <begin position="21"/>
        <end position="521"/>
    </location>
</feature>
<dbReference type="Proteomes" id="UP000267268">
    <property type="component" value="Chromosome 1"/>
</dbReference>
<dbReference type="EMBL" id="CP034562">
    <property type="protein sequence ID" value="AZQ62702.1"/>
    <property type="molecule type" value="Genomic_DNA"/>
</dbReference>
<accession>A0A3S9P3P8</accession>
<evidence type="ECO:0000313" key="3">
    <source>
        <dbReference type="Proteomes" id="UP000267268"/>
    </source>
</evidence>